<dbReference type="SUPFAM" id="SSF53335">
    <property type="entry name" value="S-adenosyl-L-methionine-dependent methyltransferases"/>
    <property type="match status" value="1"/>
</dbReference>
<dbReference type="InterPro" id="IPR012327">
    <property type="entry name" value="MeTrfase_D12"/>
</dbReference>
<keyword evidence="4 8" id="KW-0808">Transferase</keyword>
<accession>A0A0L8V3K9</accession>
<dbReference type="AlphaFoldDB" id="A0A0L8V3K9"/>
<sequence>MYKENQDLNIAIVDEPLGLFPKEVAIKPFLKWAGGKTQLLGELHKYIPNNFNKYIEPFIGGGAMFFSLNPNESIISDSNEELIITYRQVKEAVDSVIGHLEMFEHDEEFYYSIRSLNPTDLEYSYRAARLIYLNKTCFNGLYRVNKKGQFNVPYGKGNGSFLNKDVLRNASEFLQDTKIINGDYLAVLNEFAAEGDFIFLDPPYYPVGKYSDFKRYTKEFFYHEDQVKLKKEVDRLVNIGCKVVLTNSDHEVILDLYSDYKIDVIETRRMISSNSKTRTGKDIIVVGGYV</sequence>
<dbReference type="RefSeq" id="WP_204375074.1">
    <property type="nucleotide sequence ID" value="NZ_LGIA01000211.1"/>
</dbReference>
<dbReference type="Gene3D" id="3.40.50.150">
    <property type="entry name" value="Vaccinia Virus protein VP39"/>
    <property type="match status" value="1"/>
</dbReference>
<dbReference type="GO" id="GO:0009007">
    <property type="term" value="F:site-specific DNA-methyltransferase (adenine-specific) activity"/>
    <property type="evidence" value="ECO:0007669"/>
    <property type="project" value="UniProtKB-UniRule"/>
</dbReference>
<evidence type="ECO:0000256" key="1">
    <source>
        <dbReference type="ARBA" id="ARBA00006594"/>
    </source>
</evidence>
<dbReference type="InterPro" id="IPR002052">
    <property type="entry name" value="DNA_methylase_N6_adenine_CS"/>
</dbReference>
<dbReference type="GO" id="GO:0009307">
    <property type="term" value="P:DNA restriction-modification system"/>
    <property type="evidence" value="ECO:0007669"/>
    <property type="project" value="InterPro"/>
</dbReference>
<dbReference type="Gene3D" id="1.10.1020.10">
    <property type="entry name" value="Adenine-specific Methyltransferase, Domain 2"/>
    <property type="match status" value="1"/>
</dbReference>
<dbReference type="PRINTS" id="PR00505">
    <property type="entry name" value="D12N6MTFRASE"/>
</dbReference>
<evidence type="ECO:0000256" key="6">
    <source>
        <dbReference type="ARBA" id="ARBA00047942"/>
    </source>
</evidence>
<dbReference type="PIRSF" id="PIRSF000398">
    <property type="entry name" value="M_m6A_EcoRV"/>
    <property type="match status" value="1"/>
</dbReference>
<evidence type="ECO:0000256" key="4">
    <source>
        <dbReference type="ARBA" id="ARBA00022679"/>
    </source>
</evidence>
<evidence type="ECO:0000256" key="8">
    <source>
        <dbReference type="RuleBase" id="RU361257"/>
    </source>
</evidence>
<evidence type="ECO:0000256" key="7">
    <source>
        <dbReference type="PIRSR" id="PIRSR000398-1"/>
    </source>
</evidence>
<dbReference type="GO" id="GO:0006298">
    <property type="term" value="P:mismatch repair"/>
    <property type="evidence" value="ECO:0007669"/>
    <property type="project" value="TreeGrafter"/>
</dbReference>
<dbReference type="PANTHER" id="PTHR30481">
    <property type="entry name" value="DNA ADENINE METHYLASE"/>
    <property type="match status" value="1"/>
</dbReference>
<dbReference type="STRING" id="1409788.NC99_44060"/>
<dbReference type="PATRIC" id="fig|1409788.3.peg.4499"/>
<dbReference type="GO" id="GO:1904047">
    <property type="term" value="F:S-adenosyl-L-methionine binding"/>
    <property type="evidence" value="ECO:0007669"/>
    <property type="project" value="TreeGrafter"/>
</dbReference>
<organism evidence="9 10">
    <name type="scientific">Sunxiuqinia dokdonensis</name>
    <dbReference type="NCBI Taxonomy" id="1409788"/>
    <lineage>
        <taxon>Bacteria</taxon>
        <taxon>Pseudomonadati</taxon>
        <taxon>Bacteroidota</taxon>
        <taxon>Bacteroidia</taxon>
        <taxon>Marinilabiliales</taxon>
        <taxon>Prolixibacteraceae</taxon>
        <taxon>Sunxiuqinia</taxon>
    </lineage>
</organism>
<dbReference type="GO" id="GO:0043565">
    <property type="term" value="F:sequence-specific DNA binding"/>
    <property type="evidence" value="ECO:0007669"/>
    <property type="project" value="TreeGrafter"/>
</dbReference>
<dbReference type="InterPro" id="IPR012263">
    <property type="entry name" value="M_m6A_EcoRV"/>
</dbReference>
<dbReference type="GO" id="GO:0032259">
    <property type="term" value="P:methylation"/>
    <property type="evidence" value="ECO:0007669"/>
    <property type="project" value="UniProtKB-KW"/>
</dbReference>
<name>A0A0L8V3K9_9BACT</name>
<evidence type="ECO:0000256" key="2">
    <source>
        <dbReference type="ARBA" id="ARBA00011900"/>
    </source>
</evidence>
<reference evidence="10" key="1">
    <citation type="submission" date="2015-07" db="EMBL/GenBank/DDBJ databases">
        <title>Genome sequencing of Sunxiuqinia dokdonensis strain SK.</title>
        <authorList>
            <person name="Ahn S."/>
            <person name="Kim B.-C."/>
        </authorList>
    </citation>
    <scope>NUCLEOTIDE SEQUENCE [LARGE SCALE GENOMIC DNA]</scope>
    <source>
        <strain evidence="10">SK</strain>
    </source>
</reference>
<evidence type="ECO:0000313" key="10">
    <source>
        <dbReference type="Proteomes" id="UP000036958"/>
    </source>
</evidence>
<keyword evidence="10" id="KW-1185">Reference proteome</keyword>
<evidence type="ECO:0000256" key="3">
    <source>
        <dbReference type="ARBA" id="ARBA00022603"/>
    </source>
</evidence>
<dbReference type="PANTHER" id="PTHR30481:SF3">
    <property type="entry name" value="DNA ADENINE METHYLASE"/>
    <property type="match status" value="1"/>
</dbReference>
<comment type="catalytic activity">
    <reaction evidence="6 8">
        <text>a 2'-deoxyadenosine in DNA + S-adenosyl-L-methionine = an N(6)-methyl-2'-deoxyadenosine in DNA + S-adenosyl-L-homocysteine + H(+)</text>
        <dbReference type="Rhea" id="RHEA:15197"/>
        <dbReference type="Rhea" id="RHEA-COMP:12418"/>
        <dbReference type="Rhea" id="RHEA-COMP:12419"/>
        <dbReference type="ChEBI" id="CHEBI:15378"/>
        <dbReference type="ChEBI" id="CHEBI:57856"/>
        <dbReference type="ChEBI" id="CHEBI:59789"/>
        <dbReference type="ChEBI" id="CHEBI:90615"/>
        <dbReference type="ChEBI" id="CHEBI:90616"/>
        <dbReference type="EC" id="2.1.1.72"/>
    </reaction>
</comment>
<keyword evidence="3 8" id="KW-0489">Methyltransferase</keyword>
<dbReference type="NCBIfam" id="TIGR00571">
    <property type="entry name" value="dam"/>
    <property type="match status" value="1"/>
</dbReference>
<feature type="binding site" evidence="7">
    <location>
        <position position="36"/>
    </location>
    <ligand>
        <name>S-adenosyl-L-methionine</name>
        <dbReference type="ChEBI" id="CHEBI:59789"/>
    </ligand>
</feature>
<feature type="binding site" evidence="7">
    <location>
        <position position="32"/>
    </location>
    <ligand>
        <name>S-adenosyl-L-methionine</name>
        <dbReference type="ChEBI" id="CHEBI:59789"/>
    </ligand>
</feature>
<dbReference type="Proteomes" id="UP000036958">
    <property type="component" value="Unassembled WGS sequence"/>
</dbReference>
<dbReference type="EMBL" id="LGIA01000211">
    <property type="protein sequence ID" value="KOH42792.1"/>
    <property type="molecule type" value="Genomic_DNA"/>
</dbReference>
<dbReference type="InterPro" id="IPR023095">
    <property type="entry name" value="Ade_MeTrfase_dom_2"/>
</dbReference>
<protein>
    <recommendedName>
        <fullName evidence="2 8">Site-specific DNA-methyltransferase (adenine-specific)</fullName>
        <ecNumber evidence="2 8">2.1.1.72</ecNumber>
    </recommendedName>
</protein>
<proteinExistence type="inferred from homology"/>
<comment type="similarity">
    <text evidence="1 8">Belongs to the N(4)/N(6)-methyltransferase family.</text>
</comment>
<feature type="binding site" evidence="7">
    <location>
        <position position="201"/>
    </location>
    <ligand>
        <name>S-adenosyl-L-methionine</name>
        <dbReference type="ChEBI" id="CHEBI:59789"/>
    </ligand>
</feature>
<gene>
    <name evidence="9" type="ORF">NC99_44060</name>
</gene>
<evidence type="ECO:0000256" key="5">
    <source>
        <dbReference type="ARBA" id="ARBA00022691"/>
    </source>
</evidence>
<comment type="caution">
    <text evidence="9">The sequence shown here is derived from an EMBL/GenBank/DDBJ whole genome shotgun (WGS) entry which is preliminary data.</text>
</comment>
<dbReference type="InterPro" id="IPR029063">
    <property type="entry name" value="SAM-dependent_MTases_sf"/>
</dbReference>
<keyword evidence="5 8" id="KW-0949">S-adenosyl-L-methionine</keyword>
<dbReference type="EC" id="2.1.1.72" evidence="2 8"/>
<dbReference type="Pfam" id="PF02086">
    <property type="entry name" value="MethyltransfD12"/>
    <property type="match status" value="1"/>
</dbReference>
<feature type="binding site" evidence="7">
    <location>
        <position position="77"/>
    </location>
    <ligand>
        <name>S-adenosyl-L-methionine</name>
        <dbReference type="ChEBI" id="CHEBI:59789"/>
    </ligand>
</feature>
<dbReference type="PROSITE" id="PS00092">
    <property type="entry name" value="N6_MTASE"/>
    <property type="match status" value="1"/>
</dbReference>
<evidence type="ECO:0000313" key="9">
    <source>
        <dbReference type="EMBL" id="KOH42792.1"/>
    </source>
</evidence>